<evidence type="ECO:0000313" key="6">
    <source>
        <dbReference type="EMBL" id="KIJ07115.1"/>
    </source>
</evidence>
<dbReference type="Gene3D" id="6.10.140.2220">
    <property type="match status" value="2"/>
</dbReference>
<dbReference type="PROSITE" id="PS50865">
    <property type="entry name" value="ZF_MYND_2"/>
    <property type="match status" value="2"/>
</dbReference>
<evidence type="ECO:0000256" key="4">
    <source>
        <dbReference type="PROSITE-ProRule" id="PRU00134"/>
    </source>
</evidence>
<feature type="domain" description="MYND-type" evidence="5">
    <location>
        <begin position="41"/>
        <end position="79"/>
    </location>
</feature>
<dbReference type="InterPro" id="IPR002893">
    <property type="entry name" value="Znf_MYND"/>
</dbReference>
<evidence type="ECO:0000256" key="3">
    <source>
        <dbReference type="ARBA" id="ARBA00022833"/>
    </source>
</evidence>
<feature type="domain" description="MYND-type" evidence="5">
    <location>
        <begin position="374"/>
        <end position="412"/>
    </location>
</feature>
<organism evidence="6 7">
    <name type="scientific">Paxillus involutus ATCC 200175</name>
    <dbReference type="NCBI Taxonomy" id="664439"/>
    <lineage>
        <taxon>Eukaryota</taxon>
        <taxon>Fungi</taxon>
        <taxon>Dikarya</taxon>
        <taxon>Basidiomycota</taxon>
        <taxon>Agaricomycotina</taxon>
        <taxon>Agaricomycetes</taxon>
        <taxon>Agaricomycetidae</taxon>
        <taxon>Boletales</taxon>
        <taxon>Paxilineae</taxon>
        <taxon>Paxillaceae</taxon>
        <taxon>Paxillus</taxon>
    </lineage>
</organism>
<accession>A0A0C9SWF9</accession>
<reference evidence="6 7" key="1">
    <citation type="submission" date="2014-06" db="EMBL/GenBank/DDBJ databases">
        <authorList>
            <consortium name="DOE Joint Genome Institute"/>
            <person name="Kuo A."/>
            <person name="Kohler A."/>
            <person name="Nagy L.G."/>
            <person name="Floudas D."/>
            <person name="Copeland A."/>
            <person name="Barry K.W."/>
            <person name="Cichocki N."/>
            <person name="Veneault-Fourrey C."/>
            <person name="LaButti K."/>
            <person name="Lindquist E.A."/>
            <person name="Lipzen A."/>
            <person name="Lundell T."/>
            <person name="Morin E."/>
            <person name="Murat C."/>
            <person name="Sun H."/>
            <person name="Tunlid A."/>
            <person name="Henrissat B."/>
            <person name="Grigoriev I.V."/>
            <person name="Hibbett D.S."/>
            <person name="Martin F."/>
            <person name="Nordberg H.P."/>
            <person name="Cantor M.N."/>
            <person name="Hua S.X."/>
        </authorList>
    </citation>
    <scope>NUCLEOTIDE SEQUENCE [LARGE SCALE GENOMIC DNA]</scope>
    <source>
        <strain evidence="6 7">ATCC 200175</strain>
    </source>
</reference>
<proteinExistence type="predicted"/>
<evidence type="ECO:0000256" key="1">
    <source>
        <dbReference type="ARBA" id="ARBA00022723"/>
    </source>
</evidence>
<dbReference type="PROSITE" id="PS01360">
    <property type="entry name" value="ZF_MYND_1"/>
    <property type="match status" value="2"/>
</dbReference>
<dbReference type="SUPFAM" id="SSF144232">
    <property type="entry name" value="HIT/MYND zinc finger-like"/>
    <property type="match status" value="2"/>
</dbReference>
<evidence type="ECO:0000259" key="5">
    <source>
        <dbReference type="PROSITE" id="PS50865"/>
    </source>
</evidence>
<name>A0A0C9SWF9_PAXIN</name>
<dbReference type="AlphaFoldDB" id="A0A0C9SWF9"/>
<dbReference type="Pfam" id="PF26632">
    <property type="entry name" value="DUF8205"/>
    <property type="match status" value="2"/>
</dbReference>
<sequence>METKEVEIVHATHPLSQELFRLMATPQHLIKSGRSAAQVMCSTCSTARPKLQTCQRCKSVWYCSKECQRKHWPQHKTYCTPAERSKGVLKLVETLVANIAVILMLQVCAVLDLDLLNDKKKEVGFKVPFMIRVDIGIEPTEVAKFVKLCLTHEPVPETVEGLVQVNNFISHVPGRSGHAPLTPTRDKLWRTEREKANEEGKSDEPLGLLEFVNDSDFSITMPLRIDAGARKLAKDAEPFTTVSAVTGIQSEKPLTVETCMEFINLHIRADKQNQLKLRTEMTESDKAIVRGVTDKSVTKDAVRALMGKMARETLRSDLDLHASPALDLCSDFLNIMEAEEVLRASRYLSQEMFRLLATPPDVIKSGRNASKVLCTTCSIVGVKLQTCQRCKSVWYCSKECQKSDWPHHKTFCTPTDRSKGLLKLMETLVANTTISILLEVCAVLDLKLLNDKKKDVGFKFPFMIRVDIGIEPTDMLDFVKICLTDEPIPEKVQGMLQINHFFSHLPGRLGCDPLTPKREKLWHRARDEANNNGRGGDAFGLMEFVSDSGFSITIPFGIHPLAHKLAKDAEPFTTVSAITGTVTRRPMTVETCMEFINHHVRSDKQNQLKLRTEMTESDKAVIRDVPDKSIFRDAVLALRGKMARETLYAHIPRR</sequence>
<evidence type="ECO:0000313" key="7">
    <source>
        <dbReference type="Proteomes" id="UP000053647"/>
    </source>
</evidence>
<dbReference type="PANTHER" id="PTHR46920:SF1">
    <property type="entry name" value="PROTEIN MSS51 HOMOLOG, MITOCHONDRIAL-RELATED"/>
    <property type="match status" value="1"/>
</dbReference>
<dbReference type="GO" id="GO:0008270">
    <property type="term" value="F:zinc ion binding"/>
    <property type="evidence" value="ECO:0007669"/>
    <property type="project" value="UniProtKB-KW"/>
</dbReference>
<dbReference type="Pfam" id="PF01753">
    <property type="entry name" value="zf-MYND"/>
    <property type="match status" value="2"/>
</dbReference>
<keyword evidence="2 4" id="KW-0863">Zinc-finger</keyword>
<dbReference type="InterPro" id="IPR058518">
    <property type="entry name" value="DUF8205"/>
</dbReference>
<dbReference type="OrthoDB" id="341421at2759"/>
<dbReference type="Proteomes" id="UP000053647">
    <property type="component" value="Unassembled WGS sequence"/>
</dbReference>
<keyword evidence="7" id="KW-1185">Reference proteome</keyword>
<dbReference type="PANTHER" id="PTHR46920">
    <property type="match status" value="1"/>
</dbReference>
<evidence type="ECO:0000256" key="2">
    <source>
        <dbReference type="ARBA" id="ARBA00022771"/>
    </source>
</evidence>
<protein>
    <recommendedName>
        <fullName evidence="5">MYND-type domain-containing protein</fullName>
    </recommendedName>
</protein>
<gene>
    <name evidence="6" type="ORF">PAXINDRAFT_103095</name>
</gene>
<dbReference type="InterPro" id="IPR052839">
    <property type="entry name" value="Mito_gene_expr_regulator"/>
</dbReference>
<reference evidence="7" key="2">
    <citation type="submission" date="2015-01" db="EMBL/GenBank/DDBJ databases">
        <title>Evolutionary Origins and Diversification of the Mycorrhizal Mutualists.</title>
        <authorList>
            <consortium name="DOE Joint Genome Institute"/>
            <consortium name="Mycorrhizal Genomics Consortium"/>
            <person name="Kohler A."/>
            <person name="Kuo A."/>
            <person name="Nagy L.G."/>
            <person name="Floudas D."/>
            <person name="Copeland A."/>
            <person name="Barry K.W."/>
            <person name="Cichocki N."/>
            <person name="Veneault-Fourrey C."/>
            <person name="LaButti K."/>
            <person name="Lindquist E.A."/>
            <person name="Lipzen A."/>
            <person name="Lundell T."/>
            <person name="Morin E."/>
            <person name="Murat C."/>
            <person name="Riley R."/>
            <person name="Ohm R."/>
            <person name="Sun H."/>
            <person name="Tunlid A."/>
            <person name="Henrissat B."/>
            <person name="Grigoriev I.V."/>
            <person name="Hibbett D.S."/>
            <person name="Martin F."/>
        </authorList>
    </citation>
    <scope>NUCLEOTIDE SEQUENCE [LARGE SCALE GENOMIC DNA]</scope>
    <source>
        <strain evidence="7">ATCC 200175</strain>
    </source>
</reference>
<keyword evidence="1" id="KW-0479">Metal-binding</keyword>
<dbReference type="EMBL" id="KN820014">
    <property type="protein sequence ID" value="KIJ07115.1"/>
    <property type="molecule type" value="Genomic_DNA"/>
</dbReference>
<dbReference type="HOGENOM" id="CLU_419251_0_0_1"/>
<keyword evidence="3" id="KW-0862">Zinc</keyword>